<dbReference type="CDD" id="cd02440">
    <property type="entry name" value="AdoMet_MTases"/>
    <property type="match status" value="1"/>
</dbReference>
<dbReference type="PANTHER" id="PTHR43464:SF19">
    <property type="entry name" value="UBIQUINONE BIOSYNTHESIS O-METHYLTRANSFERASE, MITOCHONDRIAL"/>
    <property type="match status" value="1"/>
</dbReference>
<dbReference type="AlphaFoldDB" id="A0A5B2W0Y1"/>
<feature type="domain" description="Methyltransferase" evidence="5">
    <location>
        <begin position="46"/>
        <end position="155"/>
    </location>
</feature>
<evidence type="ECO:0000313" key="7">
    <source>
        <dbReference type="Proteomes" id="UP000323142"/>
    </source>
</evidence>
<dbReference type="Proteomes" id="UP000323142">
    <property type="component" value="Unassembled WGS sequence"/>
</dbReference>
<evidence type="ECO:0000259" key="5">
    <source>
        <dbReference type="Pfam" id="PF13847"/>
    </source>
</evidence>
<dbReference type="PANTHER" id="PTHR43464">
    <property type="entry name" value="METHYLTRANSFERASE"/>
    <property type="match status" value="1"/>
</dbReference>
<dbReference type="GO" id="GO:0008168">
    <property type="term" value="F:methyltransferase activity"/>
    <property type="evidence" value="ECO:0007669"/>
    <property type="project" value="UniProtKB-KW"/>
</dbReference>
<protein>
    <submittedName>
        <fullName evidence="6">Methyltransferase domain-containing protein</fullName>
    </submittedName>
</protein>
<dbReference type="InterPro" id="IPR029063">
    <property type="entry name" value="SAM-dependent_MTases_sf"/>
</dbReference>
<dbReference type="Gene3D" id="3.40.50.150">
    <property type="entry name" value="Vaccinia Virus protein VP39"/>
    <property type="match status" value="1"/>
</dbReference>
<dbReference type="GO" id="GO:0032259">
    <property type="term" value="P:methylation"/>
    <property type="evidence" value="ECO:0007669"/>
    <property type="project" value="UniProtKB-KW"/>
</dbReference>
<comment type="caution">
    <text evidence="6">The sequence shown here is derived from an EMBL/GenBank/DDBJ whole genome shotgun (WGS) entry which is preliminary data.</text>
</comment>
<dbReference type="InterPro" id="IPR018773">
    <property type="entry name" value="MeTrfase_reg_dom_prd"/>
</dbReference>
<gene>
    <name evidence="6" type="ORF">F0L46_01320</name>
</gene>
<dbReference type="InterPro" id="IPR025714">
    <property type="entry name" value="Methyltranfer_dom"/>
</dbReference>
<feature type="domain" description="Methyltransferase regulatory" evidence="4">
    <location>
        <begin position="221"/>
        <end position="300"/>
    </location>
</feature>
<reference evidence="6 7" key="2">
    <citation type="submission" date="2019-09" db="EMBL/GenBank/DDBJ databases">
        <authorList>
            <person name="Jin C."/>
        </authorList>
    </citation>
    <scope>NUCLEOTIDE SEQUENCE [LARGE SCALE GENOMIC DNA]</scope>
    <source>
        <strain evidence="6 7">BN140002</strain>
    </source>
</reference>
<sequence>MAAWSNGYVADIPYTYGFFRRMAPAQLRLAALTCGHGAPPTDRVAYAELGCGQGFGTVLLAAANPDADIYGFDFNPEQVAHAQRLGDKAGLSNLHLRDLSFEELAELPLADLPEFDMVTLHGVYSWISPHARAAVTTFLRRKLKPGGLVYISYNAMPGCAAVQPLQRLVRAEAARAPGTSDARARAGVAFAARLAEKGFAFLKDSPSVMRRLGHHENQSGAYLAHEYLNADWTLFYLEDVATELDAAKLVFVGSGRLAENDLRLSVPAELQEFFRGIEDPIRRETLKDYWANRSFRVDVFQKGSTRPGREDLIVATRAQRVSLRKPADAVDLTFPVGSGKMEGRREVFEPLLDRLSAGPATIGELEVAARGRADLPTLLRMIILLDATDQLGAARLASPDPEPARRLNQVLAQSWNGPYRFVAAPELGGALEASSDDLLLLGLVLAGVEASGEALAMAAFERLTAMRKVVRGDDSAATDHAAQMGILRERAGRFVDAVLPVWRNAGIVGREVQSGTAAPRLTAVG</sequence>
<dbReference type="EMBL" id="VUOA01000005">
    <property type="protein sequence ID" value="KAA2243919.1"/>
    <property type="molecule type" value="Genomic_DNA"/>
</dbReference>
<evidence type="ECO:0000259" key="4">
    <source>
        <dbReference type="Pfam" id="PF10119"/>
    </source>
</evidence>
<dbReference type="OrthoDB" id="5298787at2"/>
<dbReference type="SUPFAM" id="SSF53335">
    <property type="entry name" value="S-adenosyl-L-methionine-dependent methyltransferases"/>
    <property type="match status" value="1"/>
</dbReference>
<evidence type="ECO:0000256" key="2">
    <source>
        <dbReference type="ARBA" id="ARBA00022679"/>
    </source>
</evidence>
<dbReference type="Pfam" id="PF13847">
    <property type="entry name" value="Methyltransf_31"/>
    <property type="match status" value="1"/>
</dbReference>
<organism evidence="6 7">
    <name type="scientific">Salinarimonas soli</name>
    <dbReference type="NCBI Taxonomy" id="1638099"/>
    <lineage>
        <taxon>Bacteria</taxon>
        <taxon>Pseudomonadati</taxon>
        <taxon>Pseudomonadota</taxon>
        <taxon>Alphaproteobacteria</taxon>
        <taxon>Hyphomicrobiales</taxon>
        <taxon>Salinarimonadaceae</taxon>
        <taxon>Salinarimonas</taxon>
    </lineage>
</organism>
<evidence type="ECO:0000256" key="1">
    <source>
        <dbReference type="ARBA" id="ARBA00022603"/>
    </source>
</evidence>
<keyword evidence="7" id="KW-1185">Reference proteome</keyword>
<accession>A0A5B2W0Y1</accession>
<keyword evidence="1 6" id="KW-0489">Methyltransferase</keyword>
<keyword evidence="3" id="KW-0949">S-adenosyl-L-methionine</keyword>
<dbReference type="RefSeq" id="WP_149815231.1">
    <property type="nucleotide sequence ID" value="NZ_VUOA01000005.1"/>
</dbReference>
<reference evidence="6 7" key="1">
    <citation type="submission" date="2019-09" db="EMBL/GenBank/DDBJ databases">
        <title>Salinarimonas rosea gen. nov., sp. nov., a new member of the a-2 subgroup of the Proteobacteria.</title>
        <authorList>
            <person name="Liu J."/>
        </authorList>
    </citation>
    <scope>NUCLEOTIDE SEQUENCE [LARGE SCALE GENOMIC DNA]</scope>
    <source>
        <strain evidence="6 7">BN140002</strain>
    </source>
</reference>
<evidence type="ECO:0000256" key="3">
    <source>
        <dbReference type="ARBA" id="ARBA00022691"/>
    </source>
</evidence>
<dbReference type="Pfam" id="PF10119">
    <property type="entry name" value="MethyTransf_Reg"/>
    <property type="match status" value="1"/>
</dbReference>
<keyword evidence="2 6" id="KW-0808">Transferase</keyword>
<name>A0A5B2W0Y1_9HYPH</name>
<evidence type="ECO:0000313" key="6">
    <source>
        <dbReference type="EMBL" id="KAA2243919.1"/>
    </source>
</evidence>
<proteinExistence type="predicted"/>